<keyword evidence="3" id="KW-1185">Reference proteome</keyword>
<evidence type="ECO:0000313" key="2">
    <source>
        <dbReference type="EMBL" id="MDH6215424.1"/>
    </source>
</evidence>
<dbReference type="EMBL" id="JARXVH010000004">
    <property type="protein sequence ID" value="MDH6215424.1"/>
    <property type="molecule type" value="Genomic_DNA"/>
</dbReference>
<dbReference type="Proteomes" id="UP001160499">
    <property type="component" value="Unassembled WGS sequence"/>
</dbReference>
<feature type="transmembrane region" description="Helical" evidence="1">
    <location>
        <begin position="72"/>
        <end position="88"/>
    </location>
</feature>
<keyword evidence="1" id="KW-1133">Transmembrane helix</keyword>
<protein>
    <submittedName>
        <fullName evidence="2">Uncharacterized protein</fullName>
    </submittedName>
</protein>
<evidence type="ECO:0000313" key="3">
    <source>
        <dbReference type="Proteomes" id="UP001160499"/>
    </source>
</evidence>
<evidence type="ECO:0000256" key="1">
    <source>
        <dbReference type="SAM" id="Phobius"/>
    </source>
</evidence>
<reference evidence="2 3" key="1">
    <citation type="submission" date="2023-04" db="EMBL/GenBank/DDBJ databases">
        <title>Forest soil microbial communities from Buena Vista Peninsula, Colon Province, Panama.</title>
        <authorList>
            <person name="Bouskill N."/>
        </authorList>
    </citation>
    <scope>NUCLEOTIDE SEQUENCE [LARGE SCALE GENOMIC DNA]</scope>
    <source>
        <strain evidence="2 3">GGS1</strain>
    </source>
</reference>
<gene>
    <name evidence="2" type="ORF">M2283_002728</name>
</gene>
<keyword evidence="1" id="KW-0472">Membrane</keyword>
<feature type="transmembrane region" description="Helical" evidence="1">
    <location>
        <begin position="46"/>
        <end position="65"/>
    </location>
</feature>
<comment type="caution">
    <text evidence="2">The sequence shown here is derived from an EMBL/GenBank/DDBJ whole genome shotgun (WGS) entry which is preliminary data.</text>
</comment>
<sequence length="89" mass="9507">MVRMRNFVAALALLPLNFLVVGYGWLAAGMTGWAANWDEQPYEPPLTELGVAAGVVAAVGVALWVARLRGAAVFQTVPLLVLVLLMMPT</sequence>
<keyword evidence="1" id="KW-0812">Transmembrane</keyword>
<proteinExistence type="predicted"/>
<organism evidence="2 3">
    <name type="scientific">Streptomyces pseudovenezuelae</name>
    <dbReference type="NCBI Taxonomy" id="67350"/>
    <lineage>
        <taxon>Bacteria</taxon>
        <taxon>Bacillati</taxon>
        <taxon>Actinomycetota</taxon>
        <taxon>Actinomycetes</taxon>
        <taxon>Kitasatosporales</taxon>
        <taxon>Streptomycetaceae</taxon>
        <taxon>Streptomyces</taxon>
        <taxon>Streptomyces aurantiacus group</taxon>
    </lineage>
</organism>
<feature type="transmembrane region" description="Helical" evidence="1">
    <location>
        <begin position="7"/>
        <end position="26"/>
    </location>
</feature>
<name>A0ABT6LGK2_9ACTN</name>
<accession>A0ABT6LGK2</accession>